<evidence type="ECO:0000256" key="2">
    <source>
        <dbReference type="SAM" id="MobiDB-lite"/>
    </source>
</evidence>
<reference evidence="3" key="1">
    <citation type="submission" date="2025-08" db="UniProtKB">
        <authorList>
            <consortium name="Ensembl"/>
        </authorList>
    </citation>
    <scope>IDENTIFICATION</scope>
    <source>
        <strain evidence="3">Glennie</strain>
    </source>
</reference>
<dbReference type="InParanoid" id="K7E9J5"/>
<dbReference type="GeneTree" id="ENSGT00390000009751"/>
<dbReference type="PANTHER" id="PTHR22035:SF4">
    <property type="entry name" value="COILED-COIL DOMAIN-CONTAINING PROTEIN 7"/>
    <property type="match status" value="1"/>
</dbReference>
<evidence type="ECO:0008006" key="5">
    <source>
        <dbReference type="Google" id="ProtNLM"/>
    </source>
</evidence>
<dbReference type="Ensembl" id="ENSOANT00000039443.2">
    <property type="protein sequence ID" value="ENSOANP00000030202.2"/>
    <property type="gene ID" value="ENSOANG00000031625.2"/>
</dbReference>
<dbReference type="InterPro" id="IPR029272">
    <property type="entry name" value="CCDC7"/>
</dbReference>
<evidence type="ECO:0000313" key="3">
    <source>
        <dbReference type="Ensembl" id="ENSOANP00000030202.2"/>
    </source>
</evidence>
<reference evidence="3" key="2">
    <citation type="submission" date="2025-09" db="UniProtKB">
        <authorList>
            <consortium name="Ensembl"/>
        </authorList>
    </citation>
    <scope>IDENTIFICATION</scope>
    <source>
        <strain evidence="3">Glennie</strain>
    </source>
</reference>
<organism evidence="3 4">
    <name type="scientific">Ornithorhynchus anatinus</name>
    <name type="common">Duckbill platypus</name>
    <dbReference type="NCBI Taxonomy" id="9258"/>
    <lineage>
        <taxon>Eukaryota</taxon>
        <taxon>Metazoa</taxon>
        <taxon>Chordata</taxon>
        <taxon>Craniata</taxon>
        <taxon>Vertebrata</taxon>
        <taxon>Euteleostomi</taxon>
        <taxon>Mammalia</taxon>
        <taxon>Monotremata</taxon>
        <taxon>Ornithorhynchidae</taxon>
        <taxon>Ornithorhynchus</taxon>
    </lineage>
</organism>
<dbReference type="Bgee" id="ENSOANG00000031625">
    <property type="expression patterns" value="Expressed in testis and 6 other cell types or tissues"/>
</dbReference>
<dbReference type="AlphaFoldDB" id="K7E9J5"/>
<dbReference type="PANTHER" id="PTHR22035">
    <property type="entry name" value="COILED-COIL DOMAIN-CONTAINING PROTEIN 7"/>
    <property type="match status" value="1"/>
</dbReference>
<accession>K7E9J5</accession>
<name>K7E9J5_ORNAN</name>
<sequence length="526" mass="60191">MKPTKQTKCICGETSENASKKHSVVLQESPSISTNKKLSIPEEIEPMIIASPPTGECLIRYAIPIPSDNSQMTHDLQMLRQTIDHLSQTVSVMQDVYAITREDEVIEFQDTEDGERAFPGDDMTSFFFNCSSIATQLQKAVQEEKILLESLNQWFQQEVTLVEKLGQEQNVPDWELPLPDKTITKNITKIAKQVRKLEELKDRFQRIPKPTWALVPKVKQEKNKPLDLGQMLRDSNFNVEEIIKTCGVDVMNILQEAQDDYSSSTDFLTHRLQDILKIFEKQSTKLQRVLNEQDILEDKYRQMQNEYQLLAEEKMMMDNALKTLTESEQGEVTAAKFEKTKSTETEVLQPSGSKVLDGQQASLDSPVKETENIKIKCDLLQAQKTVKILEAEKKALQEKLQHALQEAEKAKEEQVKSASFSEASQNYRKHESEDNNKASLKKVKESITKSKREYSRKKSGDKEVTKFTTESAQKDIRTERRSLIIREQPPQVLSRTTLSSLKSVEIKEKPKISQGKKTSFEGERSN</sequence>
<keyword evidence="4" id="KW-1185">Reference proteome</keyword>
<dbReference type="eggNOG" id="ENOG502S48H">
    <property type="taxonomic scope" value="Eukaryota"/>
</dbReference>
<feature type="compositionally biased region" description="Polar residues" evidence="2">
    <location>
        <begin position="416"/>
        <end position="426"/>
    </location>
</feature>
<feature type="compositionally biased region" description="Basic and acidic residues" evidence="2">
    <location>
        <begin position="428"/>
        <end position="465"/>
    </location>
</feature>
<feature type="region of interest" description="Disordered" evidence="2">
    <location>
        <begin position="410"/>
        <end position="526"/>
    </location>
</feature>
<dbReference type="OMA" id="NMPQVQK"/>
<proteinExistence type="predicted"/>
<feature type="compositionally biased region" description="Basic and acidic residues" evidence="2">
    <location>
        <begin position="472"/>
        <end position="484"/>
    </location>
</feature>
<feature type="coiled-coil region" evidence="1">
    <location>
        <begin position="286"/>
        <end position="313"/>
    </location>
</feature>
<protein>
    <recommendedName>
        <fullName evidence="5">Coiled-coil domain containing 7</fullName>
    </recommendedName>
</protein>
<dbReference type="HOGENOM" id="CLU_299150_0_0_1"/>
<evidence type="ECO:0000256" key="1">
    <source>
        <dbReference type="SAM" id="Coils"/>
    </source>
</evidence>
<dbReference type="Proteomes" id="UP000002279">
    <property type="component" value="Unplaced"/>
</dbReference>
<evidence type="ECO:0000313" key="4">
    <source>
        <dbReference type="Proteomes" id="UP000002279"/>
    </source>
</evidence>
<feature type="compositionally biased region" description="Polar residues" evidence="2">
    <location>
        <begin position="491"/>
        <end position="502"/>
    </location>
</feature>
<dbReference type="Pfam" id="PF15368">
    <property type="entry name" value="BioT2"/>
    <property type="match status" value="1"/>
</dbReference>
<keyword evidence="1" id="KW-0175">Coiled coil</keyword>